<accession>A0AAN8NUP6</accession>
<feature type="region of interest" description="Disordered" evidence="1">
    <location>
        <begin position="1"/>
        <end position="43"/>
    </location>
</feature>
<proteinExistence type="predicted"/>
<sequence length="175" mass="20022">MPPTWGPLLDQTDFLRPSPPPNNNIGSSQEHVRNRNKSPRGRFPWQVSYQTTRHWQLQGRLLLEKINEPAHEKSSIEDRKKTKMAERKSDDESETYKTNDIAIYHDMLTHSIKTSVSVVPRLLYKVSNGGPGRVASTLSALITSAHLCAPDSIQANWRMSSMWNDETRVEFPPRT</sequence>
<dbReference type="Proteomes" id="UP001372834">
    <property type="component" value="Unassembled WGS sequence"/>
</dbReference>
<organism evidence="2 3">
    <name type="scientific">Polyplax serrata</name>
    <name type="common">Common mouse louse</name>
    <dbReference type="NCBI Taxonomy" id="468196"/>
    <lineage>
        <taxon>Eukaryota</taxon>
        <taxon>Metazoa</taxon>
        <taxon>Ecdysozoa</taxon>
        <taxon>Arthropoda</taxon>
        <taxon>Hexapoda</taxon>
        <taxon>Insecta</taxon>
        <taxon>Pterygota</taxon>
        <taxon>Neoptera</taxon>
        <taxon>Paraneoptera</taxon>
        <taxon>Psocodea</taxon>
        <taxon>Troctomorpha</taxon>
        <taxon>Phthiraptera</taxon>
        <taxon>Anoplura</taxon>
        <taxon>Polyplacidae</taxon>
        <taxon>Polyplax</taxon>
    </lineage>
</organism>
<reference evidence="2 3" key="1">
    <citation type="submission" date="2023-10" db="EMBL/GenBank/DDBJ databases">
        <title>Genomes of two closely related lineages of the louse Polyplax serrata with different host specificities.</title>
        <authorList>
            <person name="Martinu J."/>
            <person name="Tarabai H."/>
            <person name="Stefka J."/>
            <person name="Hypsa V."/>
        </authorList>
    </citation>
    <scope>NUCLEOTIDE SEQUENCE [LARGE SCALE GENOMIC DNA]</scope>
    <source>
        <strain evidence="2">HR10_N</strain>
    </source>
</reference>
<evidence type="ECO:0000313" key="3">
    <source>
        <dbReference type="Proteomes" id="UP001372834"/>
    </source>
</evidence>
<name>A0AAN8NUP6_POLSC</name>
<comment type="caution">
    <text evidence="2">The sequence shown here is derived from an EMBL/GenBank/DDBJ whole genome shotgun (WGS) entry which is preliminary data.</text>
</comment>
<feature type="region of interest" description="Disordered" evidence="1">
    <location>
        <begin position="66"/>
        <end position="95"/>
    </location>
</feature>
<evidence type="ECO:0000313" key="2">
    <source>
        <dbReference type="EMBL" id="KAK6622827.1"/>
    </source>
</evidence>
<dbReference type="AlphaFoldDB" id="A0AAN8NUP6"/>
<dbReference type="EMBL" id="JAWJWE010000038">
    <property type="protein sequence ID" value="KAK6622827.1"/>
    <property type="molecule type" value="Genomic_DNA"/>
</dbReference>
<protein>
    <submittedName>
        <fullName evidence="2">Uncharacterized protein</fullName>
    </submittedName>
</protein>
<gene>
    <name evidence="2" type="ORF">RUM43_008670</name>
</gene>
<evidence type="ECO:0000256" key="1">
    <source>
        <dbReference type="SAM" id="MobiDB-lite"/>
    </source>
</evidence>